<evidence type="ECO:0000313" key="1">
    <source>
        <dbReference type="EMBL" id="KAI5444066.1"/>
    </source>
</evidence>
<comment type="caution">
    <text evidence="1">The sequence shown here is derived from an EMBL/GenBank/DDBJ whole genome shotgun (WGS) entry which is preliminary data.</text>
</comment>
<evidence type="ECO:0008006" key="3">
    <source>
        <dbReference type="Google" id="ProtNLM"/>
    </source>
</evidence>
<dbReference type="PANTHER" id="PTHR15503:SF45">
    <property type="entry name" value="RNA-DIRECTED DNA POLYMERASE HOMOLOG"/>
    <property type="match status" value="1"/>
</dbReference>
<dbReference type="EMBL" id="JAMSHJ010000001">
    <property type="protein sequence ID" value="KAI5444066.1"/>
    <property type="molecule type" value="Genomic_DNA"/>
</dbReference>
<dbReference type="PANTHER" id="PTHR15503">
    <property type="entry name" value="LDOC1 RELATED"/>
    <property type="match status" value="1"/>
</dbReference>
<dbReference type="Proteomes" id="UP001058974">
    <property type="component" value="Chromosome 1"/>
</dbReference>
<reference evidence="1 2" key="1">
    <citation type="journal article" date="2022" name="Nat. Genet.">
        <title>Improved pea reference genome and pan-genome highlight genomic features and evolutionary characteristics.</title>
        <authorList>
            <person name="Yang T."/>
            <person name="Liu R."/>
            <person name="Luo Y."/>
            <person name="Hu S."/>
            <person name="Wang D."/>
            <person name="Wang C."/>
            <person name="Pandey M.K."/>
            <person name="Ge S."/>
            <person name="Xu Q."/>
            <person name="Li N."/>
            <person name="Li G."/>
            <person name="Huang Y."/>
            <person name="Saxena R.K."/>
            <person name="Ji Y."/>
            <person name="Li M."/>
            <person name="Yan X."/>
            <person name="He Y."/>
            <person name="Liu Y."/>
            <person name="Wang X."/>
            <person name="Xiang C."/>
            <person name="Varshney R.K."/>
            <person name="Ding H."/>
            <person name="Gao S."/>
            <person name="Zong X."/>
        </authorList>
    </citation>
    <scope>NUCLEOTIDE SEQUENCE [LARGE SCALE GENOMIC DNA]</scope>
    <source>
        <strain evidence="1 2">cv. Zhongwan 6</strain>
    </source>
</reference>
<dbReference type="InterPro" id="IPR043502">
    <property type="entry name" value="DNA/RNA_pol_sf"/>
</dbReference>
<dbReference type="InterPro" id="IPR032567">
    <property type="entry name" value="RTL1-rel"/>
</dbReference>
<dbReference type="Gramene" id="Psat01G0261800-T1">
    <property type="protein sequence ID" value="KAI5444066.1"/>
    <property type="gene ID" value="KIW84_012618"/>
</dbReference>
<evidence type="ECO:0000313" key="2">
    <source>
        <dbReference type="Proteomes" id="UP001058974"/>
    </source>
</evidence>
<gene>
    <name evidence="1" type="ORF">KIW84_012618</name>
</gene>
<dbReference type="SUPFAM" id="SSF56672">
    <property type="entry name" value="DNA/RNA polymerases"/>
    <property type="match status" value="1"/>
</dbReference>
<protein>
    <recommendedName>
        <fullName evidence="3">Cellular nucleic acid-binding protein</fullName>
    </recommendedName>
</protein>
<proteinExistence type="predicted"/>
<keyword evidence="2" id="KW-1185">Reference proteome</keyword>
<name>A0A9D5BIB9_PEA</name>
<sequence length="185" mass="20692">MGIVQTLKSSIAEVGNEISGGEASVYLGCSNCIDLGQYLVTCKSVVGQSTCFENVVLFLNPKRGRIRGWCWLEFNRVYINCFKKTVVFPEVGAKEDWFVFAKQVDESVQDGAELFMLLANLDIREERTIEELAIVCEFAEVFPEDISDLPPKREVEFSIDLVPGTSPVSMAPYRMSASELKELKS</sequence>
<dbReference type="AlphaFoldDB" id="A0A9D5BIB9"/>
<accession>A0A9D5BIB9</accession>
<organism evidence="1 2">
    <name type="scientific">Pisum sativum</name>
    <name type="common">Garden pea</name>
    <name type="synonym">Lathyrus oleraceus</name>
    <dbReference type="NCBI Taxonomy" id="3888"/>
    <lineage>
        <taxon>Eukaryota</taxon>
        <taxon>Viridiplantae</taxon>
        <taxon>Streptophyta</taxon>
        <taxon>Embryophyta</taxon>
        <taxon>Tracheophyta</taxon>
        <taxon>Spermatophyta</taxon>
        <taxon>Magnoliopsida</taxon>
        <taxon>eudicotyledons</taxon>
        <taxon>Gunneridae</taxon>
        <taxon>Pentapetalae</taxon>
        <taxon>rosids</taxon>
        <taxon>fabids</taxon>
        <taxon>Fabales</taxon>
        <taxon>Fabaceae</taxon>
        <taxon>Papilionoideae</taxon>
        <taxon>50 kb inversion clade</taxon>
        <taxon>NPAAA clade</taxon>
        <taxon>Hologalegina</taxon>
        <taxon>IRL clade</taxon>
        <taxon>Fabeae</taxon>
        <taxon>Lathyrus</taxon>
    </lineage>
</organism>